<evidence type="ECO:0000256" key="1">
    <source>
        <dbReference type="SAM" id="MobiDB-lite"/>
    </source>
</evidence>
<gene>
    <name evidence="2" type="ORF">MELIAE_LOCUS3222</name>
</gene>
<dbReference type="EMBL" id="OV121133">
    <property type="protein sequence ID" value="CAH0550392.1"/>
    <property type="molecule type" value="Genomic_DNA"/>
</dbReference>
<evidence type="ECO:0000313" key="3">
    <source>
        <dbReference type="Proteomes" id="UP001154078"/>
    </source>
</evidence>
<dbReference type="AlphaFoldDB" id="A0A9P0FDY0"/>
<feature type="compositionally biased region" description="Polar residues" evidence="1">
    <location>
        <begin position="240"/>
        <end position="250"/>
    </location>
</feature>
<feature type="region of interest" description="Disordered" evidence="1">
    <location>
        <begin position="1"/>
        <end position="37"/>
    </location>
</feature>
<evidence type="ECO:0000313" key="2">
    <source>
        <dbReference type="EMBL" id="CAH0550392.1"/>
    </source>
</evidence>
<feature type="compositionally biased region" description="Basic and acidic residues" evidence="1">
    <location>
        <begin position="7"/>
        <end position="37"/>
    </location>
</feature>
<feature type="region of interest" description="Disordered" evidence="1">
    <location>
        <begin position="226"/>
        <end position="250"/>
    </location>
</feature>
<organism evidence="2 3">
    <name type="scientific">Brassicogethes aeneus</name>
    <name type="common">Rape pollen beetle</name>
    <name type="synonym">Meligethes aeneus</name>
    <dbReference type="NCBI Taxonomy" id="1431903"/>
    <lineage>
        <taxon>Eukaryota</taxon>
        <taxon>Metazoa</taxon>
        <taxon>Ecdysozoa</taxon>
        <taxon>Arthropoda</taxon>
        <taxon>Hexapoda</taxon>
        <taxon>Insecta</taxon>
        <taxon>Pterygota</taxon>
        <taxon>Neoptera</taxon>
        <taxon>Endopterygota</taxon>
        <taxon>Coleoptera</taxon>
        <taxon>Polyphaga</taxon>
        <taxon>Cucujiformia</taxon>
        <taxon>Nitidulidae</taxon>
        <taxon>Meligethinae</taxon>
        <taxon>Brassicogethes</taxon>
    </lineage>
</organism>
<feature type="region of interest" description="Disordered" evidence="1">
    <location>
        <begin position="78"/>
        <end position="164"/>
    </location>
</feature>
<dbReference type="Proteomes" id="UP001154078">
    <property type="component" value="Chromosome 2"/>
</dbReference>
<feature type="compositionally biased region" description="Polar residues" evidence="1">
    <location>
        <begin position="126"/>
        <end position="158"/>
    </location>
</feature>
<name>A0A9P0FDY0_BRAAE</name>
<dbReference type="OrthoDB" id="10667876at2759"/>
<keyword evidence="3" id="KW-1185">Reference proteome</keyword>
<protein>
    <submittedName>
        <fullName evidence="2">Uncharacterized protein</fullName>
    </submittedName>
</protein>
<proteinExistence type="predicted"/>
<feature type="compositionally biased region" description="Basic residues" evidence="1">
    <location>
        <begin position="226"/>
        <end position="236"/>
    </location>
</feature>
<accession>A0A9P0FDY0</accession>
<feature type="compositionally biased region" description="Polar residues" evidence="1">
    <location>
        <begin position="81"/>
        <end position="116"/>
    </location>
</feature>
<reference evidence="2" key="1">
    <citation type="submission" date="2021-12" db="EMBL/GenBank/DDBJ databases">
        <authorList>
            <person name="King R."/>
        </authorList>
    </citation>
    <scope>NUCLEOTIDE SEQUENCE</scope>
</reference>
<sequence>MKKSKRNTPEDKTKTPEKPLRKILTRDTTTESKHWMKKEMVLETSDVQNNNTNKRRKLIKYELYREYEEVDRLCSSENLDKSQQSKNENLEKSQQSVHRASEASTNMFIATTNDKQNQIKKENFEKSPQSKLESVHRPSSNANSTSIFNMTSKTNNNKQHQKDKADNGDLLLAKYFKELNSDSKINDFEKVQLRPKSTFSSINYDNDIARIIHELVLNKYDKKIKDHKRRSLRRQKQQKELSTWSIHKSA</sequence>